<gene>
    <name evidence="1" type="ORF">O0236_007040</name>
</gene>
<sequence length="306" mass="32155">MQAFGYDHNGGPDVFTEYDVPTPTLKDTDILIQTEVFGLNNFERSQRAGVFGETNKQIIPGRDVAGVVKSVGSEVSKFKPGDRVVAHGHHAYAEFATSSEANTVRLPENVSFEDAAAVVTAGITAYKTLHFFGNVQSGQTVIVKGASGGVGSVAAQLAEGLGAHVIGIGSSKNADYVKSLGVSEYVAYDQDSPAEVLKDKADVVINSAMNGAGGDEDVAMVKPNGVIASVAMDEPETTKPITFKHVSPTSEISDATALQDIVDLMADNKLSIKIGNVLPFSLSGVQKGHQILEEPHDGRVIISKNA</sequence>
<organism evidence="1 2">
    <name type="scientific">Lentilactobacillus terminaliae</name>
    <dbReference type="NCBI Taxonomy" id="3003483"/>
    <lineage>
        <taxon>Bacteria</taxon>
        <taxon>Bacillati</taxon>
        <taxon>Bacillota</taxon>
        <taxon>Bacilli</taxon>
        <taxon>Lactobacillales</taxon>
        <taxon>Lactobacillaceae</taxon>
        <taxon>Lentilactobacillus</taxon>
    </lineage>
</organism>
<dbReference type="EC" id="1.-.-.-" evidence="1"/>
<reference evidence="1" key="1">
    <citation type="submission" date="2024-08" db="EMBL/GenBank/DDBJ databases">
        <title>Lentilactobacillus sp. nov., isolated from tree bark.</title>
        <authorList>
            <person name="Phuengjayaem S."/>
            <person name="Tanasupawat S."/>
        </authorList>
    </citation>
    <scope>NUCLEOTIDE SEQUENCE</scope>
    <source>
        <strain evidence="1">SPB1-3</strain>
    </source>
</reference>
<protein>
    <submittedName>
        <fullName evidence="1">NADP-dependent oxidoreductase</fullName>
        <ecNumber evidence="1">1.-.-.-</ecNumber>
    </submittedName>
</protein>
<accession>A0ACD5DDD8</accession>
<dbReference type="EMBL" id="CP168151">
    <property type="protein sequence ID" value="XFD39184.1"/>
    <property type="molecule type" value="Genomic_DNA"/>
</dbReference>
<dbReference type="Proteomes" id="UP001149860">
    <property type="component" value="Chromosome"/>
</dbReference>
<keyword evidence="1" id="KW-0560">Oxidoreductase</keyword>
<proteinExistence type="predicted"/>
<name>A0ACD5DDD8_9LACO</name>
<evidence type="ECO:0000313" key="1">
    <source>
        <dbReference type="EMBL" id="XFD39184.1"/>
    </source>
</evidence>
<evidence type="ECO:0000313" key="2">
    <source>
        <dbReference type="Proteomes" id="UP001149860"/>
    </source>
</evidence>
<keyword evidence="2" id="KW-1185">Reference proteome</keyword>